<dbReference type="Gene3D" id="3.30.70.1350">
    <property type="entry name" value="Cation efflux protein, cytoplasmic domain"/>
    <property type="match status" value="1"/>
</dbReference>
<dbReference type="Pfam" id="PF01545">
    <property type="entry name" value="Cation_efflux"/>
    <property type="match status" value="1"/>
</dbReference>
<dbReference type="InterPro" id="IPR058533">
    <property type="entry name" value="Cation_efflux_TM"/>
</dbReference>
<feature type="transmembrane region" description="Helical" evidence="6">
    <location>
        <begin position="158"/>
        <end position="178"/>
    </location>
</feature>
<evidence type="ECO:0000256" key="6">
    <source>
        <dbReference type="SAM" id="Phobius"/>
    </source>
</evidence>
<dbReference type="InterPro" id="IPR027469">
    <property type="entry name" value="Cation_efflux_TMD_sf"/>
</dbReference>
<dbReference type="AlphaFoldDB" id="A0A1I8GMV5"/>
<accession>A0A1I8GMV5</accession>
<comment type="subcellular location">
    <subcellularLocation>
        <location evidence="1">Membrane</location>
        <topology evidence="1">Multi-pass membrane protein</topology>
    </subcellularLocation>
</comment>
<dbReference type="WBParaSite" id="maker-uti_cns_0002479-snap-gene-0.7-mRNA-1">
    <property type="protein sequence ID" value="maker-uti_cns_0002479-snap-gene-0.7-mRNA-1"/>
    <property type="gene ID" value="maker-uti_cns_0002479-snap-gene-0.7"/>
</dbReference>
<proteinExistence type="predicted"/>
<dbReference type="Proteomes" id="UP000095280">
    <property type="component" value="Unplaced"/>
</dbReference>
<evidence type="ECO:0000256" key="3">
    <source>
        <dbReference type="ARBA" id="ARBA00022692"/>
    </source>
</evidence>
<evidence type="ECO:0000313" key="9">
    <source>
        <dbReference type="WBParaSite" id="maker-uti_cns_0002479-snap-gene-0.7-mRNA-1"/>
    </source>
</evidence>
<protein>
    <submittedName>
        <fullName evidence="9">ZT_dimer domain-containing protein</fullName>
    </submittedName>
</protein>
<feature type="domain" description="Cation efflux protein transmembrane" evidence="7">
    <location>
        <begin position="26"/>
        <end position="246"/>
    </location>
</feature>
<dbReference type="InterPro" id="IPR036837">
    <property type="entry name" value="Cation_efflux_CTD_sf"/>
</dbReference>
<feature type="transmembrane region" description="Helical" evidence="6">
    <location>
        <begin position="89"/>
        <end position="110"/>
    </location>
</feature>
<evidence type="ECO:0000313" key="8">
    <source>
        <dbReference type="Proteomes" id="UP000095280"/>
    </source>
</evidence>
<dbReference type="Gene3D" id="1.20.1510.10">
    <property type="entry name" value="Cation efflux protein transmembrane domain"/>
    <property type="match status" value="1"/>
</dbReference>
<dbReference type="SUPFAM" id="SSF160240">
    <property type="entry name" value="Cation efflux protein cytoplasmic domain-like"/>
    <property type="match status" value="1"/>
</dbReference>
<dbReference type="PANTHER" id="PTHR43840:SF13">
    <property type="entry name" value="CATION EFFLUX PROTEIN CYTOPLASMIC DOMAIN-CONTAINING PROTEIN"/>
    <property type="match status" value="1"/>
</dbReference>
<feature type="transmembrane region" description="Helical" evidence="6">
    <location>
        <begin position="48"/>
        <end position="68"/>
    </location>
</feature>
<evidence type="ECO:0000256" key="1">
    <source>
        <dbReference type="ARBA" id="ARBA00004141"/>
    </source>
</evidence>
<reference evidence="9" key="1">
    <citation type="submission" date="2016-11" db="UniProtKB">
        <authorList>
            <consortium name="WormBaseParasite"/>
        </authorList>
    </citation>
    <scope>IDENTIFICATION</scope>
</reference>
<keyword evidence="2" id="KW-0813">Transport</keyword>
<keyword evidence="5 6" id="KW-0472">Membrane</keyword>
<sequence length="338" mass="35805">TITPKSPWSPVSTPAAVWTVRRQAEASVLANILLGGCKAAAVALSGSLAVVASLIESSLQLLSGFVVWRASQKTRRRFRYSYPQGRTRLEPVAIVVLAVVMATATVQMLVRAGGEATVALAQSAGSNRSVRNVGLQVECRCGDVGNCSVGVSELTPTVVALVGASVAVKAVLLTACLASSRTRGSHSGRILAVAHFNDIVCSSLALGSAAAARYLWPYLDPIGAAVIALFIAQSWIRVLLHQIRLLTGRCADHKLLQLLIFASANHSPLITGVCSATAFHHGVQCLAEVSIQLAPDTPLRLAHDVAEKLQQRLEQIEGIERAFVHPHCGDRPCEHKVV</sequence>
<dbReference type="PANTHER" id="PTHR43840">
    <property type="entry name" value="MITOCHONDRIAL METAL TRANSPORTER 1-RELATED"/>
    <property type="match status" value="1"/>
</dbReference>
<dbReference type="GO" id="GO:0008324">
    <property type="term" value="F:monoatomic cation transmembrane transporter activity"/>
    <property type="evidence" value="ECO:0007669"/>
    <property type="project" value="InterPro"/>
</dbReference>
<feature type="transmembrane region" description="Helical" evidence="6">
    <location>
        <begin position="222"/>
        <end position="240"/>
    </location>
</feature>
<dbReference type="InterPro" id="IPR050291">
    <property type="entry name" value="CDF_Transporter"/>
</dbReference>
<keyword evidence="8" id="KW-1185">Reference proteome</keyword>
<evidence type="ECO:0000256" key="5">
    <source>
        <dbReference type="ARBA" id="ARBA00023136"/>
    </source>
</evidence>
<keyword evidence="4 6" id="KW-1133">Transmembrane helix</keyword>
<dbReference type="GO" id="GO:0016020">
    <property type="term" value="C:membrane"/>
    <property type="evidence" value="ECO:0007669"/>
    <property type="project" value="UniProtKB-SubCell"/>
</dbReference>
<dbReference type="SUPFAM" id="SSF161111">
    <property type="entry name" value="Cation efflux protein transmembrane domain-like"/>
    <property type="match status" value="1"/>
</dbReference>
<evidence type="ECO:0000256" key="2">
    <source>
        <dbReference type="ARBA" id="ARBA00022448"/>
    </source>
</evidence>
<organism evidence="8 9">
    <name type="scientific">Macrostomum lignano</name>
    <dbReference type="NCBI Taxonomy" id="282301"/>
    <lineage>
        <taxon>Eukaryota</taxon>
        <taxon>Metazoa</taxon>
        <taxon>Spiralia</taxon>
        <taxon>Lophotrochozoa</taxon>
        <taxon>Platyhelminthes</taxon>
        <taxon>Rhabditophora</taxon>
        <taxon>Macrostomorpha</taxon>
        <taxon>Macrostomida</taxon>
        <taxon>Macrostomidae</taxon>
        <taxon>Macrostomum</taxon>
    </lineage>
</organism>
<name>A0A1I8GMV5_9PLAT</name>
<evidence type="ECO:0000256" key="4">
    <source>
        <dbReference type="ARBA" id="ARBA00022989"/>
    </source>
</evidence>
<keyword evidence="3 6" id="KW-0812">Transmembrane</keyword>
<evidence type="ECO:0000259" key="7">
    <source>
        <dbReference type="Pfam" id="PF01545"/>
    </source>
</evidence>
<feature type="transmembrane region" description="Helical" evidence="6">
    <location>
        <begin position="190"/>
        <end position="216"/>
    </location>
</feature>